<proteinExistence type="predicted"/>
<evidence type="ECO:0000313" key="2">
    <source>
        <dbReference type="Proteomes" id="UP000827814"/>
    </source>
</evidence>
<protein>
    <submittedName>
        <fullName evidence="1">PD-(D/E)XK nuclease</fullName>
    </submittedName>
</protein>
<accession>A0AAE9BY41</accession>
<dbReference type="Proteomes" id="UP000827814">
    <property type="component" value="Segment"/>
</dbReference>
<dbReference type="EMBL" id="MZ334525">
    <property type="protein sequence ID" value="UBF23185.1"/>
    <property type="molecule type" value="Genomic_DNA"/>
</dbReference>
<dbReference type="InterPro" id="IPR011604">
    <property type="entry name" value="PDDEXK-like_dom_sf"/>
</dbReference>
<reference evidence="1" key="1">
    <citation type="submission" date="2021-05" db="EMBL/GenBank/DDBJ databases">
        <title>Diversity, taxonomy and evolution of archaeal viruses of the class Caudoviricetes.</title>
        <authorList>
            <person name="Liu Y."/>
            <person name="Demina T.A."/>
            <person name="Roux S."/>
            <person name="Aiewsakun P."/>
            <person name="Kazlauskas D."/>
            <person name="Simmonds P."/>
            <person name="Prangishvili D."/>
            <person name="Oksanen H.M."/>
            <person name="Krupovic M."/>
        </authorList>
    </citation>
    <scope>NUCLEOTIDE SEQUENCE</scope>
    <source>
        <strain evidence="1">HATV-2/44</strain>
    </source>
</reference>
<dbReference type="Gene3D" id="3.90.320.10">
    <property type="match status" value="1"/>
</dbReference>
<keyword evidence="2" id="KW-1185">Reference proteome</keyword>
<name>A0AAE9BY41_9CAUD</name>
<gene>
    <name evidence="1" type="ORF">HATV-2_gp34</name>
</gene>
<organism evidence="1 2">
    <name type="scientific">Haloarcula tailed virus 2</name>
    <dbReference type="NCBI Taxonomy" id="2877989"/>
    <lineage>
        <taxon>Viruses</taxon>
        <taxon>Duplodnaviria</taxon>
        <taxon>Heunggongvirae</taxon>
        <taxon>Uroviricota</taxon>
        <taxon>Caudoviricetes</taxon>
        <taxon>Thumleimavirales</taxon>
        <taxon>Soleiviridae</taxon>
        <taxon>Eilatmyovirus</taxon>
        <taxon>Eilatmyovirus salis</taxon>
        <taxon>Eilatmyovirus HATV2</taxon>
    </lineage>
</organism>
<sequence length="312" mass="36631">MIQREMDDEGRRWYVLPNGERRMSVTTILGHLKEDKTGLKYWQRKHNGRGDAADHRHLLWYMTYRGTMCHYQALKKFEDIFDSGDVMYGDGEREALGDILAENTNKYKIYSVLKYQSEKRSFSGQYDDYEGTDGFDGVDNWEQYYQYEADTTLSDLLWADVDWFVDTFEEIMDKLGITEESVISVEKYLFEDEYGFGGQCDLLYEDPDGNVVLADLKTSGGLRQKHVIQASAYRKAVEAADDIPVDTVDRMEVIRIHPDSRTYEIHSDQEASENHTTKYWFKDKYGNWEYNNVEEQWEQFKELAEKAHGGEQ</sequence>
<evidence type="ECO:0000313" key="1">
    <source>
        <dbReference type="EMBL" id="UBF23185.1"/>
    </source>
</evidence>